<reference evidence="1" key="1">
    <citation type="journal article" date="2022" name="Int. J. Mol. Sci.">
        <title>Draft Genome of Tanacetum Coccineum: Genomic Comparison of Closely Related Tanacetum-Family Plants.</title>
        <authorList>
            <person name="Yamashiro T."/>
            <person name="Shiraishi A."/>
            <person name="Nakayama K."/>
            <person name="Satake H."/>
        </authorList>
    </citation>
    <scope>NUCLEOTIDE SEQUENCE</scope>
</reference>
<dbReference type="Proteomes" id="UP001151760">
    <property type="component" value="Unassembled WGS sequence"/>
</dbReference>
<protein>
    <submittedName>
        <fullName evidence="1">Uncharacterized protein</fullName>
    </submittedName>
</protein>
<gene>
    <name evidence="1" type="ORF">Tco_0704385</name>
</gene>
<reference evidence="1" key="2">
    <citation type="submission" date="2022-01" db="EMBL/GenBank/DDBJ databases">
        <authorList>
            <person name="Yamashiro T."/>
            <person name="Shiraishi A."/>
            <person name="Satake H."/>
            <person name="Nakayama K."/>
        </authorList>
    </citation>
    <scope>NUCLEOTIDE SEQUENCE</scope>
</reference>
<sequence>MALLRSSRSHRDNEEQVFVSTTCFLTSVAMNVSTGKISDSTVTDLVSLKGMGGRSMGLCDSFATDL</sequence>
<dbReference type="EMBL" id="BQNB010010014">
    <property type="protein sequence ID" value="GJS71544.1"/>
    <property type="molecule type" value="Genomic_DNA"/>
</dbReference>
<name>A0ABQ4Y1J5_9ASTR</name>
<evidence type="ECO:0000313" key="2">
    <source>
        <dbReference type="Proteomes" id="UP001151760"/>
    </source>
</evidence>
<proteinExistence type="predicted"/>
<accession>A0ABQ4Y1J5</accession>
<evidence type="ECO:0000313" key="1">
    <source>
        <dbReference type="EMBL" id="GJS71544.1"/>
    </source>
</evidence>
<organism evidence="1 2">
    <name type="scientific">Tanacetum coccineum</name>
    <dbReference type="NCBI Taxonomy" id="301880"/>
    <lineage>
        <taxon>Eukaryota</taxon>
        <taxon>Viridiplantae</taxon>
        <taxon>Streptophyta</taxon>
        <taxon>Embryophyta</taxon>
        <taxon>Tracheophyta</taxon>
        <taxon>Spermatophyta</taxon>
        <taxon>Magnoliopsida</taxon>
        <taxon>eudicotyledons</taxon>
        <taxon>Gunneridae</taxon>
        <taxon>Pentapetalae</taxon>
        <taxon>asterids</taxon>
        <taxon>campanulids</taxon>
        <taxon>Asterales</taxon>
        <taxon>Asteraceae</taxon>
        <taxon>Asteroideae</taxon>
        <taxon>Anthemideae</taxon>
        <taxon>Anthemidinae</taxon>
        <taxon>Tanacetum</taxon>
    </lineage>
</organism>
<keyword evidence="2" id="KW-1185">Reference proteome</keyword>
<comment type="caution">
    <text evidence="1">The sequence shown here is derived from an EMBL/GenBank/DDBJ whole genome shotgun (WGS) entry which is preliminary data.</text>
</comment>